<dbReference type="InterPro" id="IPR016187">
    <property type="entry name" value="CTDL_fold"/>
</dbReference>
<dbReference type="PANTHER" id="PTHR22801">
    <property type="entry name" value="LITHOSTATHINE"/>
    <property type="match status" value="1"/>
</dbReference>
<reference evidence="3" key="1">
    <citation type="submission" date="2025-08" db="UniProtKB">
        <authorList>
            <consortium name="RefSeq"/>
        </authorList>
    </citation>
    <scope>IDENTIFICATION</scope>
    <source>
        <tissue evidence="3">Gonad</tissue>
    </source>
</reference>
<dbReference type="RefSeq" id="XP_019640520.1">
    <property type="nucleotide sequence ID" value="XM_019784961.1"/>
</dbReference>
<evidence type="ECO:0000259" key="1">
    <source>
        <dbReference type="PROSITE" id="PS50041"/>
    </source>
</evidence>
<name>A0A6P4ZH49_BRABE</name>
<dbReference type="Proteomes" id="UP000515135">
    <property type="component" value="Unplaced"/>
</dbReference>
<dbReference type="InterPro" id="IPR050801">
    <property type="entry name" value="Ca-Dep_Lectins_ImmuneDev"/>
</dbReference>
<dbReference type="GeneID" id="109482275"/>
<dbReference type="Gene3D" id="3.10.100.10">
    <property type="entry name" value="Mannose-Binding Protein A, subunit A"/>
    <property type="match status" value="1"/>
</dbReference>
<accession>A0A6P4ZH49</accession>
<dbReference type="OrthoDB" id="5860166at2759"/>
<dbReference type="CDD" id="cd00037">
    <property type="entry name" value="CLECT"/>
    <property type="match status" value="1"/>
</dbReference>
<organism evidence="2 3">
    <name type="scientific">Branchiostoma belcheri</name>
    <name type="common">Amphioxus</name>
    <dbReference type="NCBI Taxonomy" id="7741"/>
    <lineage>
        <taxon>Eukaryota</taxon>
        <taxon>Metazoa</taxon>
        <taxon>Chordata</taxon>
        <taxon>Cephalochordata</taxon>
        <taxon>Leptocardii</taxon>
        <taxon>Amphioxiformes</taxon>
        <taxon>Branchiostomatidae</taxon>
        <taxon>Branchiostoma</taxon>
    </lineage>
</organism>
<dbReference type="SMART" id="SM00034">
    <property type="entry name" value="CLECT"/>
    <property type="match status" value="1"/>
</dbReference>
<dbReference type="AlphaFoldDB" id="A0A6P4ZH49"/>
<dbReference type="PANTHER" id="PTHR22801:SF63">
    <property type="entry name" value="C-TYPE LECTIN DOMAIN-CONTAINING PROTEIN"/>
    <property type="match status" value="1"/>
</dbReference>
<gene>
    <name evidence="3" type="primary">LOC109482275</name>
</gene>
<feature type="domain" description="C-type lectin" evidence="1">
    <location>
        <begin position="120"/>
        <end position="243"/>
    </location>
</feature>
<dbReference type="SUPFAM" id="SSF56436">
    <property type="entry name" value="C-type lectin-like"/>
    <property type="match status" value="1"/>
</dbReference>
<evidence type="ECO:0000313" key="2">
    <source>
        <dbReference type="Proteomes" id="UP000515135"/>
    </source>
</evidence>
<evidence type="ECO:0000313" key="3">
    <source>
        <dbReference type="RefSeq" id="XP_019640520.1"/>
    </source>
</evidence>
<dbReference type="InterPro" id="IPR016186">
    <property type="entry name" value="C-type_lectin-like/link_sf"/>
</dbReference>
<sequence length="250" mass="28189">MSAPAPTKVDTDASLKLLEDKLKRLEYKFSKQYIVVEDLRTSMVQLKDALAKSVSSAVEEEKYADLAAMVKLNTHNIQNLSSIVATALAANNKPAVQTSLSTQVEVQARPLQTKPGEECHMYHCFKLHVRATGRNNAEQTCRGEGGHLVMAKTRELYDFVVQMKNRHHRDAQFWFGARYTDDTDWVYPDGTSVADAVPWAQNEPNDQNNYHCSHIVFGAKDDDSRRDLVADADCYSRFIFVCERVVALTT</sequence>
<dbReference type="Pfam" id="PF00059">
    <property type="entry name" value="Lectin_C"/>
    <property type="match status" value="1"/>
</dbReference>
<keyword evidence="2" id="KW-1185">Reference proteome</keyword>
<protein>
    <submittedName>
        <fullName evidence="3">Uncharacterized protein LOC109482275</fullName>
    </submittedName>
</protein>
<dbReference type="InterPro" id="IPR001304">
    <property type="entry name" value="C-type_lectin-like"/>
</dbReference>
<dbReference type="KEGG" id="bbel:109482275"/>
<dbReference type="PROSITE" id="PS50041">
    <property type="entry name" value="C_TYPE_LECTIN_2"/>
    <property type="match status" value="1"/>
</dbReference>
<proteinExistence type="predicted"/>